<comment type="function">
    <text evidence="5">Modulates RecA activity.</text>
</comment>
<comment type="similarity">
    <text evidence="2 5">Belongs to the RecX family.</text>
</comment>
<dbReference type="HAMAP" id="MF_01114">
    <property type="entry name" value="RecX"/>
    <property type="match status" value="1"/>
</dbReference>
<dbReference type="PANTHER" id="PTHR33602">
    <property type="entry name" value="REGULATORY PROTEIN RECX FAMILY PROTEIN"/>
    <property type="match status" value="1"/>
</dbReference>
<feature type="domain" description="RecX second three-helical" evidence="6">
    <location>
        <begin position="105"/>
        <end position="144"/>
    </location>
</feature>
<dbReference type="Pfam" id="PF02631">
    <property type="entry name" value="RecX_HTH2"/>
    <property type="match status" value="1"/>
</dbReference>
<dbReference type="GO" id="GO:0005737">
    <property type="term" value="C:cytoplasm"/>
    <property type="evidence" value="ECO:0007669"/>
    <property type="project" value="UniProtKB-SubCell"/>
</dbReference>
<evidence type="ECO:0000256" key="5">
    <source>
        <dbReference type="HAMAP-Rule" id="MF_01114"/>
    </source>
</evidence>
<protein>
    <recommendedName>
        <fullName evidence="3 5">Regulatory protein RecX</fullName>
    </recommendedName>
</protein>
<dbReference type="Proteomes" id="UP000265562">
    <property type="component" value="Chromosome"/>
</dbReference>
<comment type="subcellular location">
    <subcellularLocation>
        <location evidence="1 5">Cytoplasm</location>
    </subcellularLocation>
</comment>
<dbReference type="RefSeq" id="WP_111526046.1">
    <property type="nucleotide sequence ID" value="NZ_CP032364.1"/>
</dbReference>
<dbReference type="Gene3D" id="1.10.10.10">
    <property type="entry name" value="Winged helix-like DNA-binding domain superfamily/Winged helix DNA-binding domain"/>
    <property type="match status" value="3"/>
</dbReference>
<evidence type="ECO:0000259" key="6">
    <source>
        <dbReference type="Pfam" id="PF02631"/>
    </source>
</evidence>
<evidence type="ECO:0000256" key="1">
    <source>
        <dbReference type="ARBA" id="ARBA00004496"/>
    </source>
</evidence>
<accession>A0A385Q301</accession>
<gene>
    <name evidence="5" type="primary">recX</name>
    <name evidence="7" type="ORF">D4A81_12970</name>
</gene>
<evidence type="ECO:0000313" key="8">
    <source>
        <dbReference type="Proteomes" id="UP000265562"/>
    </source>
</evidence>
<dbReference type="InterPro" id="IPR053924">
    <property type="entry name" value="RecX_HTH_2nd"/>
</dbReference>
<dbReference type="GO" id="GO:0006282">
    <property type="term" value="P:regulation of DNA repair"/>
    <property type="evidence" value="ECO:0007669"/>
    <property type="project" value="UniProtKB-UniRule"/>
</dbReference>
<dbReference type="PANTHER" id="PTHR33602:SF1">
    <property type="entry name" value="REGULATORY PROTEIN RECX FAMILY PROTEIN"/>
    <property type="match status" value="1"/>
</dbReference>
<evidence type="ECO:0000256" key="4">
    <source>
        <dbReference type="ARBA" id="ARBA00022490"/>
    </source>
</evidence>
<evidence type="ECO:0000256" key="3">
    <source>
        <dbReference type="ARBA" id="ARBA00018111"/>
    </source>
</evidence>
<evidence type="ECO:0000313" key="7">
    <source>
        <dbReference type="EMBL" id="AYB00749.1"/>
    </source>
</evidence>
<dbReference type="InterPro" id="IPR003783">
    <property type="entry name" value="Regulatory_RecX"/>
</dbReference>
<dbReference type="OrthoDB" id="9804967at2"/>
<reference evidence="7 8" key="1">
    <citation type="submission" date="2018-09" db="EMBL/GenBank/DDBJ databases">
        <title>Genome sequencing of Lachnoanaerobaculum umeaense DSM 23576.</title>
        <authorList>
            <person name="Kook J.-K."/>
            <person name="Park S.-N."/>
            <person name="Lim Y.K."/>
        </authorList>
    </citation>
    <scope>NUCLEOTIDE SEQUENCE [LARGE SCALE GENOMIC DNA]</scope>
    <source>
        <strain evidence="8">DSM 23576 \ CCUG 58757</strain>
    </source>
</reference>
<name>A0A385Q301_9FIRM</name>
<proteinExistence type="inferred from homology"/>
<dbReference type="EMBL" id="CP032364">
    <property type="protein sequence ID" value="AYB00749.1"/>
    <property type="molecule type" value="Genomic_DNA"/>
</dbReference>
<sequence>MIVREIIPINTKKSKIIFEDGDILALYNGEIRRMDITVGKEIDEEEYYINIYPVLKKRTFARLLHILERSFKSEKDIVRKLRLSFYPDEAIKEAIDKAKKFGYIDDERYVERYINTYKDKYSKLKLKYKLMEKGIDKEIIENALEVFSIDEVSMIRKLLDKKNYFELDEAEKKQKVIASIMRQGFKYQKIKDVINDTCIG</sequence>
<organism evidence="7 8">
    <name type="scientific">Lachnoanaerobaculum umeaense</name>
    <dbReference type="NCBI Taxonomy" id="617123"/>
    <lineage>
        <taxon>Bacteria</taxon>
        <taxon>Bacillati</taxon>
        <taxon>Bacillota</taxon>
        <taxon>Clostridia</taxon>
        <taxon>Lachnospirales</taxon>
        <taxon>Lachnospiraceae</taxon>
        <taxon>Lachnoanaerobaculum</taxon>
    </lineage>
</organism>
<keyword evidence="4 5" id="KW-0963">Cytoplasm</keyword>
<dbReference type="InterPro" id="IPR036388">
    <property type="entry name" value="WH-like_DNA-bd_sf"/>
</dbReference>
<evidence type="ECO:0000256" key="2">
    <source>
        <dbReference type="ARBA" id="ARBA00009695"/>
    </source>
</evidence>
<keyword evidence="8" id="KW-1185">Reference proteome</keyword>
<dbReference type="AlphaFoldDB" id="A0A385Q301"/>
<dbReference type="KEGG" id="lua:D4A81_12970"/>